<accession>A0A1J1HQF2</accession>
<organism evidence="1 2">
    <name type="scientific">Clunio marinus</name>
    <dbReference type="NCBI Taxonomy" id="568069"/>
    <lineage>
        <taxon>Eukaryota</taxon>
        <taxon>Metazoa</taxon>
        <taxon>Ecdysozoa</taxon>
        <taxon>Arthropoda</taxon>
        <taxon>Hexapoda</taxon>
        <taxon>Insecta</taxon>
        <taxon>Pterygota</taxon>
        <taxon>Neoptera</taxon>
        <taxon>Endopterygota</taxon>
        <taxon>Diptera</taxon>
        <taxon>Nematocera</taxon>
        <taxon>Chironomoidea</taxon>
        <taxon>Chironomidae</taxon>
        <taxon>Clunio</taxon>
    </lineage>
</organism>
<dbReference type="AlphaFoldDB" id="A0A1J1HQF2"/>
<protein>
    <submittedName>
        <fullName evidence="1">CLUMA_CG003297, isoform A</fullName>
    </submittedName>
</protein>
<dbReference type="EMBL" id="CVRI01000013">
    <property type="protein sequence ID" value="CRK89612.1"/>
    <property type="molecule type" value="Genomic_DNA"/>
</dbReference>
<keyword evidence="2" id="KW-1185">Reference proteome</keyword>
<reference evidence="1 2" key="1">
    <citation type="submission" date="2015-04" db="EMBL/GenBank/DDBJ databases">
        <authorList>
            <person name="Syromyatnikov M.Y."/>
            <person name="Popov V.N."/>
        </authorList>
    </citation>
    <scope>NUCLEOTIDE SEQUENCE [LARGE SCALE GENOMIC DNA]</scope>
</reference>
<evidence type="ECO:0000313" key="2">
    <source>
        <dbReference type="Proteomes" id="UP000183832"/>
    </source>
</evidence>
<dbReference type="Proteomes" id="UP000183832">
    <property type="component" value="Unassembled WGS sequence"/>
</dbReference>
<sequence length="362" mass="41173">MNFCICEGNIPDLILKLPHKLKNINFRKGRQSFCPYGLTYECIKNDLSKSQIKGRSIIDVSYFKISGATTMTSLILNIQKWESIINDISNLQKLEYIINYVSNLNAGKRKSAFDELQKKCENKLVDILLLQEPALHKGKTLFLLNLSRNDLRVMMGVLTGHCCLYKHLNSMQRTQLINCRYCKGMTEETMQHVVASCDAHSRVRLRVFNHTVINAEELAEVEPEDLLLFMRRTGVRDQQNEQKPYVLIIIDESIVGLDVSSIYNHKADEYFYHHTPGLLTGSTQLTFFSGSPAQLSSPFFSAHPAHLSGYLSAVSLAHLDISASCHFPRGFPQGDSRGNFFRIPITHVIIDQSLIKMPQENF</sequence>
<evidence type="ECO:0000313" key="1">
    <source>
        <dbReference type="EMBL" id="CRK89612.1"/>
    </source>
</evidence>
<dbReference type="OrthoDB" id="6761728at2759"/>
<gene>
    <name evidence="1" type="ORF">CLUMA_CG003297</name>
</gene>
<proteinExistence type="predicted"/>
<name>A0A1J1HQF2_9DIPT</name>